<dbReference type="EMBL" id="BMVF01000008">
    <property type="protein sequence ID" value="GHD90578.1"/>
    <property type="molecule type" value="Genomic_DNA"/>
</dbReference>
<evidence type="ECO:0000313" key="1">
    <source>
        <dbReference type="EMBL" id="GHD90578.1"/>
    </source>
</evidence>
<dbReference type="Proteomes" id="UP000608955">
    <property type="component" value="Unassembled WGS sequence"/>
</dbReference>
<dbReference type="AlphaFoldDB" id="A0A919CVW4"/>
<dbReference type="RefSeq" id="WP_190178825.1">
    <property type="nucleotide sequence ID" value="NZ_BMVF01000008.1"/>
</dbReference>
<proteinExistence type="predicted"/>
<keyword evidence="2" id="KW-1185">Reference proteome</keyword>
<reference evidence="1" key="2">
    <citation type="submission" date="2020-09" db="EMBL/GenBank/DDBJ databases">
        <authorList>
            <person name="Sun Q."/>
            <person name="Ohkuma M."/>
        </authorList>
    </citation>
    <scope>NUCLEOTIDE SEQUENCE</scope>
    <source>
        <strain evidence="1">JCM 4654</strain>
    </source>
</reference>
<reference evidence="1" key="1">
    <citation type="journal article" date="2014" name="Int. J. Syst. Evol. Microbiol.">
        <title>Complete genome sequence of Corynebacterium casei LMG S-19264T (=DSM 44701T), isolated from a smear-ripened cheese.</title>
        <authorList>
            <consortium name="US DOE Joint Genome Institute (JGI-PGF)"/>
            <person name="Walter F."/>
            <person name="Albersmeier A."/>
            <person name="Kalinowski J."/>
            <person name="Ruckert C."/>
        </authorList>
    </citation>
    <scope>NUCLEOTIDE SEQUENCE</scope>
    <source>
        <strain evidence="1">JCM 4654</strain>
    </source>
</reference>
<gene>
    <name evidence="1" type="ORF">GCM10010508_35860</name>
</gene>
<dbReference type="SUPFAM" id="SSF55961">
    <property type="entry name" value="Bet v1-like"/>
    <property type="match status" value="1"/>
</dbReference>
<evidence type="ECO:0000313" key="2">
    <source>
        <dbReference type="Proteomes" id="UP000608955"/>
    </source>
</evidence>
<name>A0A919CVW4_9ACTN</name>
<sequence length="162" mass="16537">MNTSAGERAKWRVEGVVEAPAEQVAEALLAVRPGPAGVDGNALVLAGDHTREPGAVTLEGGPEKFTGRFGGSGEDYLELTVDRGARSVGVQTWFGGTYTVEPEGAASRVVLSVHNVVPNSGLLGRKLAELGVESRLEKVLTSVLTALAAQVGAPAPAPAAAK</sequence>
<protein>
    <submittedName>
        <fullName evidence="1">Uncharacterized protein</fullName>
    </submittedName>
</protein>
<organism evidence="1 2">
    <name type="scientific">Streptomyces naganishii JCM 4654</name>
    <dbReference type="NCBI Taxonomy" id="1306179"/>
    <lineage>
        <taxon>Bacteria</taxon>
        <taxon>Bacillati</taxon>
        <taxon>Actinomycetota</taxon>
        <taxon>Actinomycetes</taxon>
        <taxon>Kitasatosporales</taxon>
        <taxon>Streptomycetaceae</taxon>
        <taxon>Streptomyces</taxon>
    </lineage>
</organism>
<comment type="caution">
    <text evidence="1">The sequence shown here is derived from an EMBL/GenBank/DDBJ whole genome shotgun (WGS) entry which is preliminary data.</text>
</comment>
<accession>A0A919CVW4</accession>